<reference evidence="1 2" key="1">
    <citation type="journal article" date="2020" name="Mol. Biol. Evol.">
        <title>Distinct Expression and Methylation Patterns for Genes with Different Fates following a Single Whole-Genome Duplication in Flowering Plants.</title>
        <authorList>
            <person name="Shi T."/>
            <person name="Rahmani R.S."/>
            <person name="Gugger P.F."/>
            <person name="Wang M."/>
            <person name="Li H."/>
            <person name="Zhang Y."/>
            <person name="Li Z."/>
            <person name="Wang Q."/>
            <person name="Van de Peer Y."/>
            <person name="Marchal K."/>
            <person name="Chen J."/>
        </authorList>
    </citation>
    <scope>NUCLEOTIDE SEQUENCE [LARGE SCALE GENOMIC DNA]</scope>
    <source>
        <tissue evidence="1">Leaf</tissue>
    </source>
</reference>
<evidence type="ECO:0000313" key="1">
    <source>
        <dbReference type="EMBL" id="DAD19748.1"/>
    </source>
</evidence>
<organism evidence="1 2">
    <name type="scientific">Nelumbo nucifera</name>
    <name type="common">Sacred lotus</name>
    <dbReference type="NCBI Taxonomy" id="4432"/>
    <lineage>
        <taxon>Eukaryota</taxon>
        <taxon>Viridiplantae</taxon>
        <taxon>Streptophyta</taxon>
        <taxon>Embryophyta</taxon>
        <taxon>Tracheophyta</taxon>
        <taxon>Spermatophyta</taxon>
        <taxon>Magnoliopsida</taxon>
        <taxon>Proteales</taxon>
        <taxon>Nelumbonaceae</taxon>
        <taxon>Nelumbo</taxon>
    </lineage>
</organism>
<dbReference type="Proteomes" id="UP000607653">
    <property type="component" value="Unassembled WGS sequence"/>
</dbReference>
<dbReference type="EMBL" id="DUZY01000001">
    <property type="protein sequence ID" value="DAD19748.1"/>
    <property type="molecule type" value="Genomic_DNA"/>
</dbReference>
<name>A0A822XQJ1_NELNU</name>
<dbReference type="PANTHER" id="PTHR31263:SF44">
    <property type="entry name" value="OS04G0481200 PROTEIN"/>
    <property type="match status" value="1"/>
</dbReference>
<evidence type="ECO:0000313" key="2">
    <source>
        <dbReference type="Proteomes" id="UP000607653"/>
    </source>
</evidence>
<dbReference type="InterPro" id="IPR035992">
    <property type="entry name" value="Ricin_B-like_lectins"/>
</dbReference>
<protein>
    <submittedName>
        <fullName evidence="1">Uncharacterized protein</fullName>
    </submittedName>
</protein>
<dbReference type="SUPFAM" id="SSF50370">
    <property type="entry name" value="Ricin B-like lectins"/>
    <property type="match status" value="1"/>
</dbReference>
<dbReference type="PANTHER" id="PTHR31263">
    <property type="entry name" value="CELLULASE FAMILY PROTEIN (AFU_ORTHOLOGUE AFUA_5G14560)"/>
    <property type="match status" value="1"/>
</dbReference>
<comment type="caution">
    <text evidence="1">The sequence shown here is derived from an EMBL/GenBank/DDBJ whole genome shotgun (WGS) entry which is preliminary data.</text>
</comment>
<accession>A0A822XQJ1</accession>
<gene>
    <name evidence="1" type="ORF">HUJ06_021211</name>
</gene>
<dbReference type="AlphaFoldDB" id="A0A822XQJ1"/>
<sequence>MGRPGLSSEARPDKVIFHPSTGFCVLRKSLIEPLKLGSCTESEAWSYTPEKTLSLKNTDLCLQADELGEIAKLGIICSDSSSRWDVILDSKMHISSKLANGSTVCIDIDSNTSTI</sequence>
<proteinExistence type="predicted"/>
<keyword evidence="2" id="KW-1185">Reference proteome</keyword>